<evidence type="ECO:0000313" key="3">
    <source>
        <dbReference type="EMBL" id="THH12037.1"/>
    </source>
</evidence>
<feature type="compositionally biased region" description="Pro residues" evidence="1">
    <location>
        <begin position="37"/>
        <end position="50"/>
    </location>
</feature>
<dbReference type="EMBL" id="SGPL01001069">
    <property type="protein sequence ID" value="THH04990.1"/>
    <property type="molecule type" value="Genomic_DNA"/>
</dbReference>
<dbReference type="EMBL" id="SGPL01000486">
    <property type="protein sequence ID" value="THH12037.1"/>
    <property type="molecule type" value="Genomic_DNA"/>
</dbReference>
<feature type="region of interest" description="Disordered" evidence="1">
    <location>
        <begin position="1"/>
        <end position="55"/>
    </location>
</feature>
<evidence type="ECO:0000256" key="1">
    <source>
        <dbReference type="SAM" id="MobiDB-lite"/>
    </source>
</evidence>
<sequence>MFDDSVPADAKFPNQHGEGLPPPPTPENPGQVYPKSDPSPAPMTPHPPASPLGNPFLLRSVLDDLDGSLSRALDTVRNETPGGEGSLLDMLEGWREDLHLVRAGVAVRSASPSRSSSRRRREEVFEEEERVPDAVPDAVSAESGGMFVD</sequence>
<accession>A0A4S4L5X1</accession>
<feature type="region of interest" description="Disordered" evidence="1">
    <location>
        <begin position="106"/>
        <end position="149"/>
    </location>
</feature>
<feature type="compositionally biased region" description="Low complexity" evidence="1">
    <location>
        <begin position="106"/>
        <end position="115"/>
    </location>
</feature>
<organism evidence="2 4">
    <name type="scientific">Bondarzewia mesenterica</name>
    <dbReference type="NCBI Taxonomy" id="1095465"/>
    <lineage>
        <taxon>Eukaryota</taxon>
        <taxon>Fungi</taxon>
        <taxon>Dikarya</taxon>
        <taxon>Basidiomycota</taxon>
        <taxon>Agaricomycotina</taxon>
        <taxon>Agaricomycetes</taxon>
        <taxon>Russulales</taxon>
        <taxon>Bondarzewiaceae</taxon>
        <taxon>Bondarzewia</taxon>
    </lineage>
</organism>
<evidence type="ECO:0000313" key="4">
    <source>
        <dbReference type="Proteomes" id="UP000310158"/>
    </source>
</evidence>
<proteinExistence type="predicted"/>
<gene>
    <name evidence="2" type="ORF">EW146_g10022</name>
    <name evidence="3" type="ORF">EW146_g7844</name>
</gene>
<dbReference type="AlphaFoldDB" id="A0A4S4L5X1"/>
<evidence type="ECO:0000313" key="2">
    <source>
        <dbReference type="EMBL" id="THH04990.1"/>
    </source>
</evidence>
<reference evidence="2 4" key="1">
    <citation type="submission" date="2019-02" db="EMBL/GenBank/DDBJ databases">
        <title>Genome sequencing of the rare red list fungi Bondarzewia mesenterica.</title>
        <authorList>
            <person name="Buettner E."/>
            <person name="Kellner H."/>
        </authorList>
    </citation>
    <scope>NUCLEOTIDE SEQUENCE [LARGE SCALE GENOMIC DNA]</scope>
    <source>
        <strain evidence="2 4">DSM 108281</strain>
    </source>
</reference>
<protein>
    <submittedName>
        <fullName evidence="2">Uncharacterized protein</fullName>
    </submittedName>
</protein>
<comment type="caution">
    <text evidence="2">The sequence shown here is derived from an EMBL/GenBank/DDBJ whole genome shotgun (WGS) entry which is preliminary data.</text>
</comment>
<dbReference type="Proteomes" id="UP000310158">
    <property type="component" value="Unassembled WGS sequence"/>
</dbReference>
<name>A0A4S4L5X1_9AGAM</name>
<keyword evidence="4" id="KW-1185">Reference proteome</keyword>
<dbReference type="OrthoDB" id="2560792at2759"/>